<accession>A0A1Y2AHV2</accession>
<dbReference type="InParanoid" id="A0A1Y2AHV2"/>
<dbReference type="PANTHER" id="PTHR43563:SF14">
    <property type="entry name" value="AMINE OXIDASE"/>
    <property type="match status" value="1"/>
</dbReference>
<dbReference type="SUPFAM" id="SSF51905">
    <property type="entry name" value="FAD/NAD(P)-binding domain"/>
    <property type="match status" value="1"/>
</dbReference>
<evidence type="ECO:0000256" key="1">
    <source>
        <dbReference type="ARBA" id="ARBA00001974"/>
    </source>
</evidence>
<comment type="cofactor">
    <cofactor evidence="1 6">
        <name>FAD</name>
        <dbReference type="ChEBI" id="CHEBI:57692"/>
    </cofactor>
</comment>
<proteinExistence type="inferred from homology"/>
<dbReference type="GO" id="GO:0097621">
    <property type="term" value="F:monoamine oxidase activity"/>
    <property type="evidence" value="ECO:0007669"/>
    <property type="project" value="UniProtKB-EC"/>
</dbReference>
<keyword evidence="6" id="KW-0274">FAD</keyword>
<evidence type="ECO:0000259" key="7">
    <source>
        <dbReference type="Pfam" id="PF01593"/>
    </source>
</evidence>
<feature type="binding site" evidence="5">
    <location>
        <position position="382"/>
    </location>
    <ligand>
        <name>substrate</name>
    </ligand>
</feature>
<dbReference type="EMBL" id="MCFC01000097">
    <property type="protein sequence ID" value="ORY22188.1"/>
    <property type="molecule type" value="Genomic_DNA"/>
</dbReference>
<gene>
    <name evidence="8" type="ORF">BCR39DRAFT_501705</name>
</gene>
<feature type="binding site" evidence="5">
    <location>
        <begin position="52"/>
        <end position="53"/>
    </location>
    <ligand>
        <name>FAD</name>
        <dbReference type="ChEBI" id="CHEBI:57692"/>
    </ligand>
</feature>
<evidence type="ECO:0000256" key="2">
    <source>
        <dbReference type="ARBA" id="ARBA00005995"/>
    </source>
</evidence>
<sequence length="495" mass="54386">MFENGAISLEDNLDSLTGLSLDADVVVIGAGLSGLCAARLLHEAGKRVLVLEARDRVGGKTLTLDTKSGGRVDVGAAWINEHTQPEVYKLARQAGNTVFCQNLMGKSIWEIDRNTILRYKEGDGVVAHGSEIPLDPADAADYTRVFSEMDRLSGTVDLEDINKTPDAKEYDGLTVREWLTKIKAKPASLRAMLPLIAVLIGTEIEETPMLYLMHYAKTAGGFYDLIAANEKGGQYQRTRDGNQIMSTWMASSVLPSRSVLLNAVVLKVVQKPSGGHVTIHTRDGRQFTGRRVICTVPSPMYPSIQWEPQLPVAKRLLVARSHIGVCSKMILLYDRAWWRDEGWSGYCLSAEFPVAVVFDTCDGEYGTDEQGVKPRQHSLTCFIVGDHGAKYSEYSRDKREDLVKAHLGRLFGAHQDLINNTIEVVEFQWILEEFSQGAPVPVTSCGALSLFGHSHAEPHGLVHFAGTEFSPSWKGYMEGAIISGRIAANAVVNIL</sequence>
<dbReference type="EC" id="1.4.3.-" evidence="6"/>
<comment type="catalytic activity">
    <reaction evidence="4">
        <text>a secondary aliphatic amine + O2 + H2O = a primary amine + an aldehyde + H2O2</text>
        <dbReference type="Rhea" id="RHEA:26414"/>
        <dbReference type="ChEBI" id="CHEBI:15377"/>
        <dbReference type="ChEBI" id="CHEBI:15379"/>
        <dbReference type="ChEBI" id="CHEBI:16240"/>
        <dbReference type="ChEBI" id="CHEBI:17478"/>
        <dbReference type="ChEBI" id="CHEBI:58855"/>
        <dbReference type="ChEBI" id="CHEBI:65296"/>
        <dbReference type="EC" id="1.4.3.4"/>
    </reaction>
</comment>
<organism evidence="8 9">
    <name type="scientific">Naematelia encephala</name>
    <dbReference type="NCBI Taxonomy" id="71784"/>
    <lineage>
        <taxon>Eukaryota</taxon>
        <taxon>Fungi</taxon>
        <taxon>Dikarya</taxon>
        <taxon>Basidiomycota</taxon>
        <taxon>Agaricomycotina</taxon>
        <taxon>Tremellomycetes</taxon>
        <taxon>Tremellales</taxon>
        <taxon>Naemateliaceae</taxon>
        <taxon>Naematelia</taxon>
    </lineage>
</organism>
<evidence type="ECO:0000256" key="3">
    <source>
        <dbReference type="ARBA" id="ARBA00023002"/>
    </source>
</evidence>
<name>A0A1Y2AHV2_9TREE</name>
<feature type="binding site" evidence="5">
    <location>
        <position position="33"/>
    </location>
    <ligand>
        <name>FAD</name>
        <dbReference type="ChEBI" id="CHEBI:57692"/>
    </ligand>
</feature>
<dbReference type="Gene3D" id="3.50.50.60">
    <property type="entry name" value="FAD/NAD(P)-binding domain"/>
    <property type="match status" value="1"/>
</dbReference>
<dbReference type="STRING" id="71784.A0A1Y2AHV2"/>
<feature type="binding site" evidence="5">
    <location>
        <position position="265"/>
    </location>
    <ligand>
        <name>FAD</name>
        <dbReference type="ChEBI" id="CHEBI:57692"/>
    </ligand>
</feature>
<evidence type="ECO:0000256" key="4">
    <source>
        <dbReference type="ARBA" id="ARBA00048448"/>
    </source>
</evidence>
<reference evidence="8 9" key="1">
    <citation type="submission" date="2016-07" db="EMBL/GenBank/DDBJ databases">
        <title>Pervasive Adenine N6-methylation of Active Genes in Fungi.</title>
        <authorList>
            <consortium name="DOE Joint Genome Institute"/>
            <person name="Mondo S.J."/>
            <person name="Dannebaum R.O."/>
            <person name="Kuo R.C."/>
            <person name="Labutti K."/>
            <person name="Haridas S."/>
            <person name="Kuo A."/>
            <person name="Salamov A."/>
            <person name="Ahrendt S.R."/>
            <person name="Lipzen A."/>
            <person name="Sullivan W."/>
            <person name="Andreopoulos W.B."/>
            <person name="Clum A."/>
            <person name="Lindquist E."/>
            <person name="Daum C."/>
            <person name="Ramamoorthy G.K."/>
            <person name="Gryganskyi A."/>
            <person name="Culley D."/>
            <person name="Magnuson J.K."/>
            <person name="James T.Y."/>
            <person name="O'Malley M.A."/>
            <person name="Stajich J.E."/>
            <person name="Spatafora J.W."/>
            <person name="Visel A."/>
            <person name="Grigoriev I.V."/>
        </authorList>
    </citation>
    <scope>NUCLEOTIDE SEQUENCE [LARGE SCALE GENOMIC DNA]</scope>
    <source>
        <strain evidence="8 9">68-887.2</strain>
    </source>
</reference>
<feature type="binding site" evidence="5">
    <location>
        <position position="468"/>
    </location>
    <ligand>
        <name>FAD</name>
        <dbReference type="ChEBI" id="CHEBI:57692"/>
    </ligand>
</feature>
<keyword evidence="3 6" id="KW-0560">Oxidoreductase</keyword>
<dbReference type="Proteomes" id="UP000193986">
    <property type="component" value="Unassembled WGS sequence"/>
</dbReference>
<keyword evidence="6" id="KW-0285">Flavoprotein</keyword>
<dbReference type="InterPro" id="IPR050703">
    <property type="entry name" value="Flavin_MAO"/>
</dbReference>
<dbReference type="Pfam" id="PF01593">
    <property type="entry name" value="Amino_oxidase"/>
    <property type="match status" value="1"/>
</dbReference>
<keyword evidence="9" id="KW-1185">Reference proteome</keyword>
<dbReference type="OrthoDB" id="5046242at2759"/>
<dbReference type="Gene3D" id="1.10.405.10">
    <property type="entry name" value="Guanine Nucleotide Dissociation Inhibitor, domain 1"/>
    <property type="match status" value="1"/>
</dbReference>
<dbReference type="PRINTS" id="PR00757">
    <property type="entry name" value="AMINEOXDASEF"/>
</dbReference>
<evidence type="ECO:0000313" key="8">
    <source>
        <dbReference type="EMBL" id="ORY22188.1"/>
    </source>
</evidence>
<dbReference type="InterPro" id="IPR002937">
    <property type="entry name" value="Amino_oxidase"/>
</dbReference>
<dbReference type="InterPro" id="IPR036188">
    <property type="entry name" value="FAD/NAD-bd_sf"/>
</dbReference>
<dbReference type="Gene3D" id="3.90.660.10">
    <property type="match status" value="1"/>
</dbReference>
<dbReference type="PANTHER" id="PTHR43563">
    <property type="entry name" value="AMINE OXIDASE"/>
    <property type="match status" value="1"/>
</dbReference>
<comment type="similarity">
    <text evidence="2 6">Belongs to the flavin monoamine oxidase family.</text>
</comment>
<dbReference type="InterPro" id="IPR001613">
    <property type="entry name" value="Flavin_amine_oxidase"/>
</dbReference>
<feature type="domain" description="Amine oxidase" evidence="7">
    <location>
        <begin position="32"/>
        <end position="491"/>
    </location>
</feature>
<dbReference type="AlphaFoldDB" id="A0A1Y2AHV2"/>
<comment type="caution">
    <text evidence="8">The sequence shown here is derived from an EMBL/GenBank/DDBJ whole genome shotgun (WGS) entry which is preliminary data.</text>
</comment>
<evidence type="ECO:0000313" key="9">
    <source>
        <dbReference type="Proteomes" id="UP000193986"/>
    </source>
</evidence>
<evidence type="ECO:0000256" key="5">
    <source>
        <dbReference type="PIRSR" id="PIRSR601613-1"/>
    </source>
</evidence>
<dbReference type="SUPFAM" id="SSF54373">
    <property type="entry name" value="FAD-linked reductases, C-terminal domain"/>
    <property type="match status" value="1"/>
</dbReference>
<protein>
    <recommendedName>
        <fullName evidence="6">Amine oxidase</fullName>
        <ecNumber evidence="6">1.4.3.-</ecNumber>
    </recommendedName>
</protein>
<evidence type="ECO:0000256" key="6">
    <source>
        <dbReference type="RuleBase" id="RU362067"/>
    </source>
</evidence>